<gene>
    <name evidence="8" type="ORF">E6H03_06585</name>
</gene>
<feature type="domain" description="Aminotransferase class I/classII large" evidence="7">
    <location>
        <begin position="26"/>
        <end position="370"/>
    </location>
</feature>
<reference evidence="8 9" key="1">
    <citation type="journal article" date="2019" name="Nat. Microbiol.">
        <title>Mediterranean grassland soil C-N compound turnover is dependent on rainfall and depth, and is mediated by genomically divergent microorganisms.</title>
        <authorList>
            <person name="Diamond S."/>
            <person name="Andeer P.F."/>
            <person name="Li Z."/>
            <person name="Crits-Christoph A."/>
            <person name="Burstein D."/>
            <person name="Anantharaman K."/>
            <person name="Lane K.R."/>
            <person name="Thomas B.C."/>
            <person name="Pan C."/>
            <person name="Northen T.R."/>
            <person name="Banfield J.F."/>
        </authorList>
    </citation>
    <scope>NUCLEOTIDE SEQUENCE [LARGE SCALE GENOMIC DNA]</scope>
    <source>
        <strain evidence="8">NP_6</strain>
    </source>
</reference>
<protein>
    <recommendedName>
        <fullName evidence="6">Aminotransferase</fullName>
        <ecNumber evidence="6">2.6.1.-</ecNumber>
    </recommendedName>
</protein>
<evidence type="ECO:0000256" key="5">
    <source>
        <dbReference type="ARBA" id="ARBA00022898"/>
    </source>
</evidence>
<dbReference type="Gene3D" id="3.90.1150.10">
    <property type="entry name" value="Aspartate Aminotransferase, domain 1"/>
    <property type="match status" value="1"/>
</dbReference>
<dbReference type="Proteomes" id="UP000318093">
    <property type="component" value="Unassembled WGS sequence"/>
</dbReference>
<dbReference type="EMBL" id="VBAN01000195">
    <property type="protein sequence ID" value="TMI81734.1"/>
    <property type="molecule type" value="Genomic_DNA"/>
</dbReference>
<dbReference type="CDD" id="cd00609">
    <property type="entry name" value="AAT_like"/>
    <property type="match status" value="1"/>
</dbReference>
<dbReference type="InterPro" id="IPR004839">
    <property type="entry name" value="Aminotransferase_I/II_large"/>
</dbReference>
<dbReference type="EC" id="2.6.1.-" evidence="6"/>
<evidence type="ECO:0000256" key="4">
    <source>
        <dbReference type="ARBA" id="ARBA00022679"/>
    </source>
</evidence>
<comment type="cofactor">
    <cofactor evidence="1 6">
        <name>pyridoxal 5'-phosphate</name>
        <dbReference type="ChEBI" id="CHEBI:597326"/>
    </cofactor>
</comment>
<dbReference type="InterPro" id="IPR015422">
    <property type="entry name" value="PyrdxlP-dep_Trfase_small"/>
</dbReference>
<organism evidence="8 9">
    <name type="scientific">Candidatus Segetimicrobium genomatis</name>
    <dbReference type="NCBI Taxonomy" id="2569760"/>
    <lineage>
        <taxon>Bacteria</taxon>
        <taxon>Bacillati</taxon>
        <taxon>Candidatus Sysuimicrobiota</taxon>
        <taxon>Candidatus Sysuimicrobiia</taxon>
        <taxon>Candidatus Sysuimicrobiales</taxon>
        <taxon>Candidatus Segetimicrobiaceae</taxon>
        <taxon>Candidatus Segetimicrobium</taxon>
    </lineage>
</organism>
<dbReference type="Gene3D" id="3.40.640.10">
    <property type="entry name" value="Type I PLP-dependent aspartate aminotransferase-like (Major domain)"/>
    <property type="match status" value="1"/>
</dbReference>
<evidence type="ECO:0000256" key="6">
    <source>
        <dbReference type="RuleBase" id="RU000481"/>
    </source>
</evidence>
<keyword evidence="5" id="KW-0663">Pyridoxal phosphate</keyword>
<evidence type="ECO:0000256" key="2">
    <source>
        <dbReference type="ARBA" id="ARBA00007441"/>
    </source>
</evidence>
<dbReference type="SUPFAM" id="SSF53383">
    <property type="entry name" value="PLP-dependent transferases"/>
    <property type="match status" value="1"/>
</dbReference>
<dbReference type="InterPro" id="IPR015421">
    <property type="entry name" value="PyrdxlP-dep_Trfase_major"/>
</dbReference>
<dbReference type="InterPro" id="IPR015424">
    <property type="entry name" value="PyrdxlP-dep_Trfase"/>
</dbReference>
<evidence type="ECO:0000313" key="9">
    <source>
        <dbReference type="Proteomes" id="UP000318093"/>
    </source>
</evidence>
<evidence type="ECO:0000313" key="8">
    <source>
        <dbReference type="EMBL" id="TMI81734.1"/>
    </source>
</evidence>
<proteinExistence type="inferred from homology"/>
<keyword evidence="3 6" id="KW-0032">Aminotransferase</keyword>
<dbReference type="AlphaFoldDB" id="A0A537JDW2"/>
<dbReference type="InterPro" id="IPR050596">
    <property type="entry name" value="AspAT/PAT-like"/>
</dbReference>
<dbReference type="GO" id="GO:0030170">
    <property type="term" value="F:pyridoxal phosphate binding"/>
    <property type="evidence" value="ECO:0007669"/>
    <property type="project" value="InterPro"/>
</dbReference>
<dbReference type="GO" id="GO:0008483">
    <property type="term" value="F:transaminase activity"/>
    <property type="evidence" value="ECO:0007669"/>
    <property type="project" value="UniProtKB-KW"/>
</dbReference>
<evidence type="ECO:0000256" key="3">
    <source>
        <dbReference type="ARBA" id="ARBA00022576"/>
    </source>
</evidence>
<sequence>MGVLGTETAFEVLARAKALEAAGRSIIHLEIGEPDFDTPEHIKEAAVRALRDGYTHYTPAAGLLEAREAIAEHVGALRGITVAPDEVVITPGAKPVMFFLVLALVNPGDEVIYPDPGFPIYESVARFVGARPVPWVLREERQFRADPEELRARLTPRTKLIILNSPHNPAASVLSRRDMEAVAEIVRGRPVTVLADEIYGRILYDGTFASLASIPEARAQTVILDGFSKTYAMTGWRLGYGVMQAGLAARITQLMVNSNSCTAAFTQMAGIAALRGPQDGVARMVAEFRRRRDVIVTGLNALPGVTCLRPPGAFYAFPNIRKIDSDAGHLQDYLLREAGVAVLAGTAFGAHGQGYLRLSYANSTEAISEALRRMTQAIARYAPQAKT</sequence>
<name>A0A537JDW2_9BACT</name>
<dbReference type="InterPro" id="IPR004838">
    <property type="entry name" value="NHTrfase_class1_PyrdxlP-BS"/>
</dbReference>
<comment type="caution">
    <text evidence="8">The sequence shown here is derived from an EMBL/GenBank/DDBJ whole genome shotgun (WGS) entry which is preliminary data.</text>
</comment>
<comment type="similarity">
    <text evidence="2 6">Belongs to the class-I pyridoxal-phosphate-dependent aminotransferase family.</text>
</comment>
<evidence type="ECO:0000256" key="1">
    <source>
        <dbReference type="ARBA" id="ARBA00001933"/>
    </source>
</evidence>
<dbReference type="Pfam" id="PF00155">
    <property type="entry name" value="Aminotran_1_2"/>
    <property type="match status" value="1"/>
</dbReference>
<keyword evidence="4 6" id="KW-0808">Transferase</keyword>
<dbReference type="GO" id="GO:0006520">
    <property type="term" value="P:amino acid metabolic process"/>
    <property type="evidence" value="ECO:0007669"/>
    <property type="project" value="InterPro"/>
</dbReference>
<dbReference type="PANTHER" id="PTHR46383">
    <property type="entry name" value="ASPARTATE AMINOTRANSFERASE"/>
    <property type="match status" value="1"/>
</dbReference>
<dbReference type="PANTHER" id="PTHR46383:SF1">
    <property type="entry name" value="ASPARTATE AMINOTRANSFERASE"/>
    <property type="match status" value="1"/>
</dbReference>
<evidence type="ECO:0000259" key="7">
    <source>
        <dbReference type="Pfam" id="PF00155"/>
    </source>
</evidence>
<dbReference type="PROSITE" id="PS00105">
    <property type="entry name" value="AA_TRANSFER_CLASS_1"/>
    <property type="match status" value="1"/>
</dbReference>
<accession>A0A537JDW2</accession>